<evidence type="ECO:0000256" key="1">
    <source>
        <dbReference type="SAM" id="MobiDB-lite"/>
    </source>
</evidence>
<protein>
    <submittedName>
        <fullName evidence="2">Uncharacterized protein</fullName>
    </submittedName>
</protein>
<dbReference type="EMBL" id="CM026426">
    <property type="protein sequence ID" value="KAG0571724.1"/>
    <property type="molecule type" value="Genomic_DNA"/>
</dbReference>
<feature type="region of interest" description="Disordered" evidence="1">
    <location>
        <begin position="1"/>
        <end position="32"/>
    </location>
</feature>
<gene>
    <name evidence="2" type="ORF">KC19_VG037200</name>
</gene>
<evidence type="ECO:0000313" key="3">
    <source>
        <dbReference type="Proteomes" id="UP000822688"/>
    </source>
</evidence>
<keyword evidence="3" id="KW-1185">Reference proteome</keyword>
<comment type="caution">
    <text evidence="2">The sequence shown here is derived from an EMBL/GenBank/DDBJ whole genome shotgun (WGS) entry which is preliminary data.</text>
</comment>
<name>A0A8T0HLQ7_CERPU</name>
<dbReference type="Proteomes" id="UP000822688">
    <property type="component" value="Chromosome V"/>
</dbReference>
<proteinExistence type="predicted"/>
<sequence>MSRSSDKDEELDTHEGDSDVGDDEEKNPYELEREARIAQNNVFLHPALEIARELESVFEARKTK</sequence>
<feature type="compositionally biased region" description="Acidic residues" evidence="1">
    <location>
        <begin position="7"/>
        <end position="25"/>
    </location>
</feature>
<evidence type="ECO:0000313" key="2">
    <source>
        <dbReference type="EMBL" id="KAG0571724.1"/>
    </source>
</evidence>
<reference evidence="2" key="1">
    <citation type="submission" date="2020-06" db="EMBL/GenBank/DDBJ databases">
        <title>WGS assembly of Ceratodon purpureus strain R40.</title>
        <authorList>
            <person name="Carey S.B."/>
            <person name="Jenkins J."/>
            <person name="Shu S."/>
            <person name="Lovell J.T."/>
            <person name="Sreedasyam A."/>
            <person name="Maumus F."/>
            <person name="Tiley G.P."/>
            <person name="Fernandez-Pozo N."/>
            <person name="Barry K."/>
            <person name="Chen C."/>
            <person name="Wang M."/>
            <person name="Lipzen A."/>
            <person name="Daum C."/>
            <person name="Saski C.A."/>
            <person name="Payton A.C."/>
            <person name="Mcbreen J.C."/>
            <person name="Conrad R.E."/>
            <person name="Kollar L.M."/>
            <person name="Olsson S."/>
            <person name="Huttunen S."/>
            <person name="Landis J.B."/>
            <person name="Wickett N.J."/>
            <person name="Johnson M.G."/>
            <person name="Rensing S.A."/>
            <person name="Grimwood J."/>
            <person name="Schmutz J."/>
            <person name="Mcdaniel S.F."/>
        </authorList>
    </citation>
    <scope>NUCLEOTIDE SEQUENCE</scope>
    <source>
        <strain evidence="2">R40</strain>
    </source>
</reference>
<dbReference type="AlphaFoldDB" id="A0A8T0HLQ7"/>
<accession>A0A8T0HLQ7</accession>
<organism evidence="2 3">
    <name type="scientific">Ceratodon purpureus</name>
    <name type="common">Fire moss</name>
    <name type="synonym">Dicranum purpureum</name>
    <dbReference type="NCBI Taxonomy" id="3225"/>
    <lineage>
        <taxon>Eukaryota</taxon>
        <taxon>Viridiplantae</taxon>
        <taxon>Streptophyta</taxon>
        <taxon>Embryophyta</taxon>
        <taxon>Bryophyta</taxon>
        <taxon>Bryophytina</taxon>
        <taxon>Bryopsida</taxon>
        <taxon>Dicranidae</taxon>
        <taxon>Pseudoditrichales</taxon>
        <taxon>Ditrichaceae</taxon>
        <taxon>Ceratodon</taxon>
    </lineage>
</organism>